<keyword evidence="1" id="KW-0472">Membrane</keyword>
<keyword evidence="1" id="KW-1133">Transmembrane helix</keyword>
<protein>
    <submittedName>
        <fullName evidence="2">Uncharacterized protein</fullName>
    </submittedName>
</protein>
<reference evidence="2" key="1">
    <citation type="journal article" date="2019" name="bioRxiv">
        <title>The Genome of the Zebra Mussel, Dreissena polymorpha: A Resource for Invasive Species Research.</title>
        <authorList>
            <person name="McCartney M.A."/>
            <person name="Auch B."/>
            <person name="Kono T."/>
            <person name="Mallez S."/>
            <person name="Zhang Y."/>
            <person name="Obille A."/>
            <person name="Becker A."/>
            <person name="Abrahante J.E."/>
            <person name="Garbe J."/>
            <person name="Badalamenti J.P."/>
            <person name="Herman A."/>
            <person name="Mangelson H."/>
            <person name="Liachko I."/>
            <person name="Sullivan S."/>
            <person name="Sone E.D."/>
            <person name="Koren S."/>
            <person name="Silverstein K.A.T."/>
            <person name="Beckman K.B."/>
            <person name="Gohl D.M."/>
        </authorList>
    </citation>
    <scope>NUCLEOTIDE SEQUENCE</scope>
    <source>
        <strain evidence="2">Duluth1</strain>
        <tissue evidence="2">Whole animal</tissue>
    </source>
</reference>
<gene>
    <name evidence="2" type="ORF">DPMN_023079</name>
</gene>
<sequence>MPRLPVTSLLQQVRPLVRQIRQAHVAKPGEYWYLPGVKPNWKYAEVWPMLFATGFAVVSTIAYPVYNFYASMMNNDAEWDPPLQLILSPEDKIPIPMDQMGMGPKMQNELPIPDRANRKFFEKWLGIR</sequence>
<name>A0A9D4LMC2_DREPO</name>
<organism evidence="2 3">
    <name type="scientific">Dreissena polymorpha</name>
    <name type="common">Zebra mussel</name>
    <name type="synonym">Mytilus polymorpha</name>
    <dbReference type="NCBI Taxonomy" id="45954"/>
    <lineage>
        <taxon>Eukaryota</taxon>
        <taxon>Metazoa</taxon>
        <taxon>Spiralia</taxon>
        <taxon>Lophotrochozoa</taxon>
        <taxon>Mollusca</taxon>
        <taxon>Bivalvia</taxon>
        <taxon>Autobranchia</taxon>
        <taxon>Heteroconchia</taxon>
        <taxon>Euheterodonta</taxon>
        <taxon>Imparidentia</taxon>
        <taxon>Neoheterodontei</taxon>
        <taxon>Myida</taxon>
        <taxon>Dreissenoidea</taxon>
        <taxon>Dreissenidae</taxon>
        <taxon>Dreissena</taxon>
    </lineage>
</organism>
<dbReference type="AlphaFoldDB" id="A0A9D4LMC2"/>
<evidence type="ECO:0000313" key="2">
    <source>
        <dbReference type="EMBL" id="KAH3860187.1"/>
    </source>
</evidence>
<keyword evidence="1" id="KW-0812">Transmembrane</keyword>
<evidence type="ECO:0000313" key="3">
    <source>
        <dbReference type="Proteomes" id="UP000828390"/>
    </source>
</evidence>
<dbReference type="EMBL" id="JAIWYP010000002">
    <property type="protein sequence ID" value="KAH3860187.1"/>
    <property type="molecule type" value="Genomic_DNA"/>
</dbReference>
<proteinExistence type="predicted"/>
<feature type="transmembrane region" description="Helical" evidence="1">
    <location>
        <begin position="46"/>
        <end position="66"/>
    </location>
</feature>
<accession>A0A9D4LMC2</accession>
<dbReference type="Proteomes" id="UP000828390">
    <property type="component" value="Unassembled WGS sequence"/>
</dbReference>
<evidence type="ECO:0000256" key="1">
    <source>
        <dbReference type="SAM" id="Phobius"/>
    </source>
</evidence>
<reference evidence="2" key="2">
    <citation type="submission" date="2020-11" db="EMBL/GenBank/DDBJ databases">
        <authorList>
            <person name="McCartney M.A."/>
            <person name="Auch B."/>
            <person name="Kono T."/>
            <person name="Mallez S."/>
            <person name="Becker A."/>
            <person name="Gohl D.M."/>
            <person name="Silverstein K.A.T."/>
            <person name="Koren S."/>
            <person name="Bechman K.B."/>
            <person name="Herman A."/>
            <person name="Abrahante J.E."/>
            <person name="Garbe J."/>
        </authorList>
    </citation>
    <scope>NUCLEOTIDE SEQUENCE</scope>
    <source>
        <strain evidence="2">Duluth1</strain>
        <tissue evidence="2">Whole animal</tissue>
    </source>
</reference>
<keyword evidence="3" id="KW-1185">Reference proteome</keyword>
<comment type="caution">
    <text evidence="2">The sequence shown here is derived from an EMBL/GenBank/DDBJ whole genome shotgun (WGS) entry which is preliminary data.</text>
</comment>